<evidence type="ECO:0000259" key="1">
    <source>
        <dbReference type="Pfam" id="PF19834"/>
    </source>
</evidence>
<dbReference type="InterPro" id="IPR045632">
    <property type="entry name" value="DUF6314"/>
</dbReference>
<protein>
    <recommendedName>
        <fullName evidence="1">DUF6314 domain-containing protein</fullName>
    </recommendedName>
</protein>
<organism evidence="2 3">
    <name type="scientific">Sphaerulina musiva (strain SO2202)</name>
    <name type="common">Poplar stem canker fungus</name>
    <name type="synonym">Septoria musiva</name>
    <dbReference type="NCBI Taxonomy" id="692275"/>
    <lineage>
        <taxon>Eukaryota</taxon>
        <taxon>Fungi</taxon>
        <taxon>Dikarya</taxon>
        <taxon>Ascomycota</taxon>
        <taxon>Pezizomycotina</taxon>
        <taxon>Dothideomycetes</taxon>
        <taxon>Dothideomycetidae</taxon>
        <taxon>Mycosphaerellales</taxon>
        <taxon>Mycosphaerellaceae</taxon>
        <taxon>Sphaerulina</taxon>
    </lineage>
</organism>
<dbReference type="Proteomes" id="UP000016931">
    <property type="component" value="Unassembled WGS sequence"/>
</dbReference>
<dbReference type="HOGENOM" id="CLU_093209_0_0_1"/>
<gene>
    <name evidence="2" type="ORF">SEPMUDRAFT_44116</name>
</gene>
<dbReference type="GeneID" id="27906055"/>
<dbReference type="EMBL" id="KB456264">
    <property type="protein sequence ID" value="EMF12590.1"/>
    <property type="molecule type" value="Genomic_DNA"/>
</dbReference>
<keyword evidence="3" id="KW-1185">Reference proteome</keyword>
<name>M3D2Y9_SPHMS</name>
<reference evidence="2 3" key="1">
    <citation type="journal article" date="2012" name="PLoS Pathog.">
        <title>Diverse lifestyles and strategies of plant pathogenesis encoded in the genomes of eighteen Dothideomycetes fungi.</title>
        <authorList>
            <person name="Ohm R.A."/>
            <person name="Feau N."/>
            <person name="Henrissat B."/>
            <person name="Schoch C.L."/>
            <person name="Horwitz B.A."/>
            <person name="Barry K.W."/>
            <person name="Condon B.J."/>
            <person name="Copeland A.C."/>
            <person name="Dhillon B."/>
            <person name="Glaser F."/>
            <person name="Hesse C.N."/>
            <person name="Kosti I."/>
            <person name="LaButti K."/>
            <person name="Lindquist E.A."/>
            <person name="Lucas S."/>
            <person name="Salamov A.A."/>
            <person name="Bradshaw R.E."/>
            <person name="Ciuffetti L."/>
            <person name="Hamelin R.C."/>
            <person name="Kema G.H.J."/>
            <person name="Lawrence C."/>
            <person name="Scott J.A."/>
            <person name="Spatafora J.W."/>
            <person name="Turgeon B.G."/>
            <person name="de Wit P.J.G.M."/>
            <person name="Zhong S."/>
            <person name="Goodwin S.B."/>
            <person name="Grigoriev I.V."/>
        </authorList>
    </citation>
    <scope>NUCLEOTIDE SEQUENCE [LARGE SCALE GENOMIC DNA]</scope>
    <source>
        <strain evidence="2 3">SO2202</strain>
    </source>
</reference>
<evidence type="ECO:0000313" key="3">
    <source>
        <dbReference type="Proteomes" id="UP000016931"/>
    </source>
</evidence>
<evidence type="ECO:0000313" key="2">
    <source>
        <dbReference type="EMBL" id="EMF12590.1"/>
    </source>
</evidence>
<feature type="domain" description="DUF6314" evidence="1">
    <location>
        <begin position="14"/>
        <end position="180"/>
    </location>
</feature>
<dbReference type="eggNOG" id="KOG1399">
    <property type="taxonomic scope" value="Eukaryota"/>
</dbReference>
<dbReference type="OMA" id="TKKYIWR"/>
<sequence>MAPPTVAAAIFEGLKGSWRLRRSLNSQLSGFPSGIFEGVAQFRPRTPTAHSAAGELVYSEQGELKTDNGFTLKANRKYVYRYNADEDKISAWFVKEDTKAKDGEEEVDYLFHDLEIDAEGKGIAGRGEHLCVLDMYWAYYEFRLPKLAEVGASERMDVFGVRYKVKGPQKDYTSDTAYERTFSEDVAVL</sequence>
<accession>M3D2Y9</accession>
<dbReference type="Pfam" id="PF19834">
    <property type="entry name" value="DUF6314"/>
    <property type="match status" value="1"/>
</dbReference>
<proteinExistence type="predicted"/>
<dbReference type="AlphaFoldDB" id="M3D2Y9"/>
<dbReference type="RefSeq" id="XP_016760711.1">
    <property type="nucleotide sequence ID" value="XM_016908918.1"/>
</dbReference>
<dbReference type="STRING" id="692275.M3D2Y9"/>
<dbReference type="OrthoDB" id="66881at2759"/>